<organism evidence="2 3">
    <name type="scientific">Butyribacter intestini</name>
    <dbReference type="NCBI Taxonomy" id="1703332"/>
    <lineage>
        <taxon>Bacteria</taxon>
        <taxon>Bacillati</taxon>
        <taxon>Bacillota</taxon>
        <taxon>Clostridia</taxon>
        <taxon>Lachnospirales</taxon>
        <taxon>Lachnospiraceae</taxon>
        <taxon>Butyribacter</taxon>
    </lineage>
</organism>
<evidence type="ECO:0000313" key="3">
    <source>
        <dbReference type="Proteomes" id="UP000050833"/>
    </source>
</evidence>
<protein>
    <recommendedName>
        <fullName evidence="4">ABC-2 type transport system permease protein</fullName>
    </recommendedName>
</protein>
<feature type="transmembrane region" description="Helical" evidence="1">
    <location>
        <begin position="69"/>
        <end position="89"/>
    </location>
</feature>
<keyword evidence="3" id="KW-1185">Reference proteome</keyword>
<feature type="transmembrane region" description="Helical" evidence="1">
    <location>
        <begin position="156"/>
        <end position="177"/>
    </location>
</feature>
<accession>A0AAW3JQK5</accession>
<feature type="transmembrane region" description="Helical" evidence="1">
    <location>
        <begin position="32"/>
        <end position="54"/>
    </location>
</feature>
<feature type="transmembrane region" description="Helical" evidence="1">
    <location>
        <begin position="354"/>
        <end position="374"/>
    </location>
</feature>
<proteinExistence type="predicted"/>
<feature type="transmembrane region" description="Helical" evidence="1">
    <location>
        <begin position="248"/>
        <end position="275"/>
    </location>
</feature>
<keyword evidence="1" id="KW-0812">Transmembrane</keyword>
<gene>
    <name evidence="2" type="ORF">APZ18_07705</name>
</gene>
<comment type="caution">
    <text evidence="2">The sequence shown here is derived from an EMBL/GenBank/DDBJ whole genome shotgun (WGS) entry which is preliminary data.</text>
</comment>
<feature type="transmembrane region" description="Helical" evidence="1">
    <location>
        <begin position="321"/>
        <end position="342"/>
    </location>
</feature>
<feature type="transmembrane region" description="Helical" evidence="1">
    <location>
        <begin position="122"/>
        <end position="144"/>
    </location>
</feature>
<reference evidence="2 3" key="1">
    <citation type="submission" date="2015-10" db="EMBL/GenBank/DDBJ databases">
        <title>Butyribacter intestini gen. nov., sp. nov., a butyric acid-producing bacterium of the family Lachnospiraceae isolated from the human faeces.</title>
        <authorList>
            <person name="Zou Y."/>
            <person name="Xue W."/>
            <person name="Luo G."/>
            <person name="Lv M."/>
        </authorList>
    </citation>
    <scope>NUCLEOTIDE SEQUENCE [LARGE SCALE GENOMIC DNA]</scope>
    <source>
        <strain evidence="2 3">TF01-11</strain>
    </source>
</reference>
<evidence type="ECO:0000256" key="1">
    <source>
        <dbReference type="SAM" id="Phobius"/>
    </source>
</evidence>
<feature type="transmembrane region" description="Helical" evidence="1">
    <location>
        <begin position="431"/>
        <end position="456"/>
    </location>
</feature>
<dbReference type="RefSeq" id="WP_055943505.1">
    <property type="nucleotide sequence ID" value="NZ_JAQDCV010000002.1"/>
</dbReference>
<feature type="transmembrane region" description="Helical" evidence="1">
    <location>
        <begin position="402"/>
        <end position="424"/>
    </location>
</feature>
<name>A0AAW3JQK5_9FIRM</name>
<sequence>MTWILIKKQMMEIFRSYFYDSKKNKKRSTVSTILFMLIYAVMMVGVLGGMFAYFSKGICGPFAAVNMSWLYFLIMSMVAVSLGSFGSVFNTYSGLYMSKDDDLLLSMPVPVRTILIARLAGVYLLGLMYSAVVIVPAVIVYWVVAKCTVLNVIGSILLIVIISLIVLILSCILGWCVAKISRKLKNKSFITVLASLLFFAAYYFVFFKAQEVINKIMVNAVVYGENVKNKAYPVYMFGRIGEGDISAMLIYTVVIVILCALIYRVLSGSFINIVTSNNTVSKVRYKEKKSKMKNQFAAVLSKEFARFFASPSYMLNCGLGSLFLFVLGVVFIVKGHSLVVFADTIFQYKEAVRMVPLFFAVAICATAAMNDIVVPSVSLEGKNLWVLRSLPVKTWDIFRAKLAVQFIFTGIPVLFCDICMLIVFRADIKPVTLIMLFILPILYMVFMLLFGMLLGISFVNLTWTNETAPIKQSLNIFIAMFGGWIFAIAVALVFIVKAYKIGLFMYVIIVDMVFAALSVMLYIWMKKIGVAKFENL</sequence>
<feature type="transmembrane region" description="Helical" evidence="1">
    <location>
        <begin position="476"/>
        <end position="496"/>
    </location>
</feature>
<dbReference type="EMBL" id="LLKB01000005">
    <property type="protein sequence ID" value="KQC84620.1"/>
    <property type="molecule type" value="Genomic_DNA"/>
</dbReference>
<evidence type="ECO:0008006" key="4">
    <source>
        <dbReference type="Google" id="ProtNLM"/>
    </source>
</evidence>
<keyword evidence="1" id="KW-0472">Membrane</keyword>
<keyword evidence="1" id="KW-1133">Transmembrane helix</keyword>
<feature type="transmembrane region" description="Helical" evidence="1">
    <location>
        <begin position="189"/>
        <end position="207"/>
    </location>
</feature>
<feature type="transmembrane region" description="Helical" evidence="1">
    <location>
        <begin position="503"/>
        <end position="525"/>
    </location>
</feature>
<dbReference type="AlphaFoldDB" id="A0AAW3JQK5"/>
<evidence type="ECO:0000313" key="2">
    <source>
        <dbReference type="EMBL" id="KQC84620.1"/>
    </source>
</evidence>
<dbReference type="Proteomes" id="UP000050833">
    <property type="component" value="Unassembled WGS sequence"/>
</dbReference>